<dbReference type="Proteomes" id="UP000184300">
    <property type="component" value="Unassembled WGS sequence"/>
</dbReference>
<keyword evidence="3" id="KW-1185">Reference proteome</keyword>
<organism evidence="2 3">
    <name type="scientific">Aspergillus glaucus CBS 516.65</name>
    <dbReference type="NCBI Taxonomy" id="1160497"/>
    <lineage>
        <taxon>Eukaryota</taxon>
        <taxon>Fungi</taxon>
        <taxon>Dikarya</taxon>
        <taxon>Ascomycota</taxon>
        <taxon>Pezizomycotina</taxon>
        <taxon>Eurotiomycetes</taxon>
        <taxon>Eurotiomycetidae</taxon>
        <taxon>Eurotiales</taxon>
        <taxon>Aspergillaceae</taxon>
        <taxon>Aspergillus</taxon>
        <taxon>Aspergillus subgen. Aspergillus</taxon>
    </lineage>
</organism>
<feature type="compositionally biased region" description="Polar residues" evidence="1">
    <location>
        <begin position="308"/>
        <end position="324"/>
    </location>
</feature>
<dbReference type="EMBL" id="KV878889">
    <property type="protein sequence ID" value="OJJ88635.1"/>
    <property type="molecule type" value="Genomic_DNA"/>
</dbReference>
<sequence length="527" mass="57449">MLGNPHHHHAPDVSSPVLHYTNAVQRNDLQTLAATTMSDQHASDPRTISLLGLQRPRTSEGRDRRPNLRIAIPPMDDLPLPPVIHDGGYESDGSNLIGIALGSPRLVHRRNGAQAEQPHHKNEKRRYHPALEKPKRPLQRKPSKWRKIGGLFKHKNAAPNQVRNHKHKPPGCGGEPDSGVEDKENANASTSANAKSAARNADASKGDDSAPMLEVDIPDAQMERYSVMFGGLFGQGKPGLLSRRSKTMDEVIASSRINGSPEPQRPRRATSPTRSRTPSFSLFPTTQVNKASKVLGTSNIPRGPSPLARSQTLPTGQEQESLLNAYSPLPSPMSFKSRTSEVSSNIASNGPEKRVDINIGKDTIFKDTNPFSNNDNNQKPPKALSINTDLEPQSPNTHNASTASSPVLSPLDATRDKINSILSPATTPNETENENKNDTKAETQDPEPENDTENLPKIEISVARSVSVSKSKKKQVLVPIRPRNDHLTPNSLGTGERRGKTPQVMDGYFGHRPGTSQDVRIESVLSA</sequence>
<dbReference type="AlphaFoldDB" id="A0A1L9VXK2"/>
<feature type="compositionally biased region" description="Polar residues" evidence="1">
    <location>
        <begin position="369"/>
        <end position="407"/>
    </location>
</feature>
<feature type="compositionally biased region" description="Low complexity" evidence="1">
    <location>
        <begin position="186"/>
        <end position="201"/>
    </location>
</feature>
<proteinExistence type="predicted"/>
<feature type="region of interest" description="Disordered" evidence="1">
    <location>
        <begin position="110"/>
        <end position="212"/>
    </location>
</feature>
<feature type="region of interest" description="Disordered" evidence="1">
    <location>
        <begin position="253"/>
        <end position="515"/>
    </location>
</feature>
<dbReference type="RefSeq" id="XP_022405311.1">
    <property type="nucleotide sequence ID" value="XM_022549637.1"/>
</dbReference>
<reference evidence="3" key="1">
    <citation type="journal article" date="2017" name="Genome Biol.">
        <title>Comparative genomics reveals high biological diversity and specific adaptations in the industrially and medically important fungal genus Aspergillus.</title>
        <authorList>
            <person name="de Vries R.P."/>
            <person name="Riley R."/>
            <person name="Wiebenga A."/>
            <person name="Aguilar-Osorio G."/>
            <person name="Amillis S."/>
            <person name="Uchima C.A."/>
            <person name="Anderluh G."/>
            <person name="Asadollahi M."/>
            <person name="Askin M."/>
            <person name="Barry K."/>
            <person name="Battaglia E."/>
            <person name="Bayram O."/>
            <person name="Benocci T."/>
            <person name="Braus-Stromeyer S.A."/>
            <person name="Caldana C."/>
            <person name="Canovas D."/>
            <person name="Cerqueira G.C."/>
            <person name="Chen F."/>
            <person name="Chen W."/>
            <person name="Choi C."/>
            <person name="Clum A."/>
            <person name="Dos Santos R.A."/>
            <person name="Damasio A.R."/>
            <person name="Diallinas G."/>
            <person name="Emri T."/>
            <person name="Fekete E."/>
            <person name="Flipphi M."/>
            <person name="Freyberg S."/>
            <person name="Gallo A."/>
            <person name="Gournas C."/>
            <person name="Habgood R."/>
            <person name="Hainaut M."/>
            <person name="Harispe M.L."/>
            <person name="Henrissat B."/>
            <person name="Hilden K.S."/>
            <person name="Hope R."/>
            <person name="Hossain A."/>
            <person name="Karabika E."/>
            <person name="Karaffa L."/>
            <person name="Karanyi Z."/>
            <person name="Krasevec N."/>
            <person name="Kuo A."/>
            <person name="Kusch H."/>
            <person name="LaButti K."/>
            <person name="Lagendijk E.L."/>
            <person name="Lapidus A."/>
            <person name="Levasseur A."/>
            <person name="Lindquist E."/>
            <person name="Lipzen A."/>
            <person name="Logrieco A.F."/>
            <person name="MacCabe A."/>
            <person name="Maekelae M.R."/>
            <person name="Malavazi I."/>
            <person name="Melin P."/>
            <person name="Meyer V."/>
            <person name="Mielnichuk N."/>
            <person name="Miskei M."/>
            <person name="Molnar A.P."/>
            <person name="Mule G."/>
            <person name="Ngan C.Y."/>
            <person name="Orejas M."/>
            <person name="Orosz E."/>
            <person name="Ouedraogo J.P."/>
            <person name="Overkamp K.M."/>
            <person name="Park H.-S."/>
            <person name="Perrone G."/>
            <person name="Piumi F."/>
            <person name="Punt P.J."/>
            <person name="Ram A.F."/>
            <person name="Ramon A."/>
            <person name="Rauscher S."/>
            <person name="Record E."/>
            <person name="Riano-Pachon D.M."/>
            <person name="Robert V."/>
            <person name="Roehrig J."/>
            <person name="Ruller R."/>
            <person name="Salamov A."/>
            <person name="Salih N.S."/>
            <person name="Samson R.A."/>
            <person name="Sandor E."/>
            <person name="Sanguinetti M."/>
            <person name="Schuetze T."/>
            <person name="Sepcic K."/>
            <person name="Shelest E."/>
            <person name="Sherlock G."/>
            <person name="Sophianopoulou V."/>
            <person name="Squina F.M."/>
            <person name="Sun H."/>
            <person name="Susca A."/>
            <person name="Todd R.B."/>
            <person name="Tsang A."/>
            <person name="Unkles S.E."/>
            <person name="van de Wiele N."/>
            <person name="van Rossen-Uffink D."/>
            <person name="Oliveira J.V."/>
            <person name="Vesth T.C."/>
            <person name="Visser J."/>
            <person name="Yu J.-H."/>
            <person name="Zhou M."/>
            <person name="Andersen M.R."/>
            <person name="Archer D.B."/>
            <person name="Baker S.E."/>
            <person name="Benoit I."/>
            <person name="Brakhage A.A."/>
            <person name="Braus G.H."/>
            <person name="Fischer R."/>
            <person name="Frisvad J.C."/>
            <person name="Goldman G.H."/>
            <person name="Houbraken J."/>
            <person name="Oakley B."/>
            <person name="Pocsi I."/>
            <person name="Scazzocchio C."/>
            <person name="Seiboth B."/>
            <person name="vanKuyk P.A."/>
            <person name="Wortman J."/>
            <person name="Dyer P.S."/>
            <person name="Grigoriev I.V."/>
        </authorList>
    </citation>
    <scope>NUCLEOTIDE SEQUENCE [LARGE SCALE GENOMIC DNA]</scope>
    <source>
        <strain evidence="3">CBS 516.65</strain>
    </source>
</reference>
<dbReference type="VEuPathDB" id="FungiDB:ASPGLDRAFT_727895"/>
<feature type="compositionally biased region" description="Basic and acidic residues" evidence="1">
    <location>
        <begin position="433"/>
        <end position="443"/>
    </location>
</feature>
<evidence type="ECO:0000256" key="1">
    <source>
        <dbReference type="SAM" id="MobiDB-lite"/>
    </source>
</evidence>
<dbReference type="STRING" id="1160497.A0A1L9VXK2"/>
<accession>A0A1L9VXK2</accession>
<protein>
    <submittedName>
        <fullName evidence="2">Uncharacterized protein</fullName>
    </submittedName>
</protein>
<feature type="compositionally biased region" description="Low complexity" evidence="1">
    <location>
        <begin position="269"/>
        <end position="279"/>
    </location>
</feature>
<dbReference type="GeneID" id="34465897"/>
<feature type="compositionally biased region" description="Polar residues" evidence="1">
    <location>
        <begin position="334"/>
        <end position="348"/>
    </location>
</feature>
<evidence type="ECO:0000313" key="2">
    <source>
        <dbReference type="EMBL" id="OJJ88635.1"/>
    </source>
</evidence>
<feature type="compositionally biased region" description="Polar residues" evidence="1">
    <location>
        <begin position="280"/>
        <end position="300"/>
    </location>
</feature>
<gene>
    <name evidence="2" type="ORF">ASPGLDRAFT_727895</name>
</gene>
<dbReference type="OrthoDB" id="5404004at2759"/>
<feature type="compositionally biased region" description="Basic residues" evidence="1">
    <location>
        <begin position="136"/>
        <end position="156"/>
    </location>
</feature>
<name>A0A1L9VXK2_ASPGL</name>
<evidence type="ECO:0000313" key="3">
    <source>
        <dbReference type="Proteomes" id="UP000184300"/>
    </source>
</evidence>